<dbReference type="PANTHER" id="PTHR43391">
    <property type="entry name" value="RETINOL DEHYDROGENASE-RELATED"/>
    <property type="match status" value="1"/>
</dbReference>
<sequence>MKTLLEEAPLALFESPAAVSPNDYSERMVQSGSVSLAVKTWGNPAHPTVVLVHGYPDNSEVWHEMAPLLARDYYVVAYDVRGAGRSSSPSGMRNYTFARLTDDFIAVIDALSPGKPVHLIAHDWGSIQSWEFVTEARLRGRIASYTSCSGPCLDHVGHWMRARLLRPTPSSLGKMLGQLVRSWYVLLFHLPIVPELSWRLWLGRAWPHVLRRVEKTAIVPRATQTADGVHGVSLYRANFIRSLFTPRKRVAHAPVQVIVPTLDKYVSPALSEDLSRWVPQYWRREVVARHWLPVTHAARMVEMACELIEHAEGKPESEALQRARQHGERKPLSGKLAVITGAGSGIGRCAALEFAEQGAAIVAVDIRAEDAERTAKLIRLTGGKAWARTVDVGNAGQMEALVDWVGKELGGADIVVNNAGIGMAGGIVDTSERDWQRILHVNVWGVIHGARLFAKQMVARGQGGHILNTASAAAFAPSRDLAAYATTKAAVLMLSECMRGELGGQGIGVSAICPGFAETGIMASTVYTGTTEAQQAQLRARATKLYQLRGLKPETVAKAMLGAIQHNKPVVTIGIEAHSSRFISRYAQWLSRLIARVSMAGH</sequence>
<dbReference type="OrthoDB" id="2987348at2"/>
<dbReference type="GO" id="GO:0016491">
    <property type="term" value="F:oxidoreductase activity"/>
    <property type="evidence" value="ECO:0007669"/>
    <property type="project" value="UniProtKB-KW"/>
</dbReference>
<name>A0A2N4TMH3_RALPI</name>
<dbReference type="Gene3D" id="3.40.50.720">
    <property type="entry name" value="NAD(P)-binding Rossmann-like Domain"/>
    <property type="match status" value="1"/>
</dbReference>
<proteinExistence type="inferred from homology"/>
<dbReference type="PROSITE" id="PS00061">
    <property type="entry name" value="ADH_SHORT"/>
    <property type="match status" value="1"/>
</dbReference>
<comment type="similarity">
    <text evidence="1">Belongs to the short-chain dehydrogenases/reductases (SDR) family.</text>
</comment>
<dbReference type="EMBL" id="PKQE01000005">
    <property type="protein sequence ID" value="PLC40906.1"/>
    <property type="molecule type" value="Genomic_DNA"/>
</dbReference>
<evidence type="ECO:0000313" key="4">
    <source>
        <dbReference type="EMBL" id="PLC40906.1"/>
    </source>
</evidence>
<dbReference type="PRINTS" id="PR00081">
    <property type="entry name" value="GDHRDH"/>
</dbReference>
<evidence type="ECO:0000313" key="5">
    <source>
        <dbReference type="Proteomes" id="UP000234456"/>
    </source>
</evidence>
<dbReference type="PANTHER" id="PTHR43391:SF12">
    <property type="entry name" value="OXIDOREDUCTASE EPHD-RELATED"/>
    <property type="match status" value="1"/>
</dbReference>
<gene>
    <name evidence="4" type="ORF">C0Q88_20935</name>
</gene>
<dbReference type="FunFam" id="3.40.50.720:FF:000084">
    <property type="entry name" value="Short-chain dehydrogenase reductase"/>
    <property type="match status" value="1"/>
</dbReference>
<evidence type="ECO:0000256" key="2">
    <source>
        <dbReference type="ARBA" id="ARBA00023002"/>
    </source>
</evidence>
<reference evidence="4 5" key="1">
    <citation type="submission" date="2017-12" db="EMBL/GenBank/DDBJ databases">
        <title>Draft genome sequence of Ralstonia pickettii 52.</title>
        <authorList>
            <person name="Zheng B."/>
        </authorList>
    </citation>
    <scope>NUCLEOTIDE SEQUENCE [LARGE SCALE GENOMIC DNA]</scope>
    <source>
        <strain evidence="4 5">52</strain>
    </source>
</reference>
<dbReference type="Pfam" id="PF00561">
    <property type="entry name" value="Abhydrolase_1"/>
    <property type="match status" value="1"/>
</dbReference>
<accession>A0A2N4TMH3</accession>
<evidence type="ECO:0000259" key="3">
    <source>
        <dbReference type="Pfam" id="PF00561"/>
    </source>
</evidence>
<comment type="caution">
    <text evidence="4">The sequence shown here is derived from an EMBL/GenBank/DDBJ whole genome shotgun (WGS) entry which is preliminary data.</text>
</comment>
<dbReference type="Gene3D" id="3.40.50.1820">
    <property type="entry name" value="alpha/beta hydrolase"/>
    <property type="match status" value="1"/>
</dbReference>
<dbReference type="SUPFAM" id="SSF53474">
    <property type="entry name" value="alpha/beta-Hydrolases"/>
    <property type="match status" value="1"/>
</dbReference>
<dbReference type="InterPro" id="IPR000073">
    <property type="entry name" value="AB_hydrolase_1"/>
</dbReference>
<dbReference type="CDD" id="cd05233">
    <property type="entry name" value="SDR_c"/>
    <property type="match status" value="1"/>
</dbReference>
<dbReference type="InterPro" id="IPR029058">
    <property type="entry name" value="AB_hydrolase_fold"/>
</dbReference>
<dbReference type="PRINTS" id="PR00080">
    <property type="entry name" value="SDRFAMILY"/>
</dbReference>
<protein>
    <submittedName>
        <fullName evidence="4">Short chain dehydrogenase</fullName>
    </submittedName>
</protein>
<organism evidence="4 5">
    <name type="scientific">Ralstonia pickettii</name>
    <name type="common">Burkholderia pickettii</name>
    <dbReference type="NCBI Taxonomy" id="329"/>
    <lineage>
        <taxon>Bacteria</taxon>
        <taxon>Pseudomonadati</taxon>
        <taxon>Pseudomonadota</taxon>
        <taxon>Betaproteobacteria</taxon>
        <taxon>Burkholderiales</taxon>
        <taxon>Burkholderiaceae</taxon>
        <taxon>Ralstonia</taxon>
    </lineage>
</organism>
<dbReference type="InterPro" id="IPR002347">
    <property type="entry name" value="SDR_fam"/>
</dbReference>
<keyword evidence="2" id="KW-0560">Oxidoreductase</keyword>
<dbReference type="InterPro" id="IPR036291">
    <property type="entry name" value="NAD(P)-bd_dom_sf"/>
</dbReference>
<dbReference type="NCBIfam" id="NF004514">
    <property type="entry name" value="PRK05855.1"/>
    <property type="match status" value="1"/>
</dbReference>
<dbReference type="InterPro" id="IPR020904">
    <property type="entry name" value="Sc_DH/Rdtase_CS"/>
</dbReference>
<dbReference type="SUPFAM" id="SSF51735">
    <property type="entry name" value="NAD(P)-binding Rossmann-fold domains"/>
    <property type="match status" value="1"/>
</dbReference>
<feature type="domain" description="AB hydrolase-1" evidence="3">
    <location>
        <begin position="47"/>
        <end position="296"/>
    </location>
</feature>
<dbReference type="AlphaFoldDB" id="A0A2N4TMH3"/>
<dbReference type="Proteomes" id="UP000234456">
    <property type="component" value="Unassembled WGS sequence"/>
</dbReference>
<dbReference type="RefSeq" id="WP_102067132.1">
    <property type="nucleotide sequence ID" value="NZ_PKQE01000005.1"/>
</dbReference>
<dbReference type="Pfam" id="PF00106">
    <property type="entry name" value="adh_short"/>
    <property type="match status" value="1"/>
</dbReference>
<evidence type="ECO:0000256" key="1">
    <source>
        <dbReference type="ARBA" id="ARBA00006484"/>
    </source>
</evidence>